<evidence type="ECO:0000256" key="2">
    <source>
        <dbReference type="ARBA" id="ARBA00023136"/>
    </source>
</evidence>
<dbReference type="PANTHER" id="PTHR30329:SF21">
    <property type="entry name" value="LIPOPROTEIN YIAD-RELATED"/>
    <property type="match status" value="1"/>
</dbReference>
<dbReference type="Proteomes" id="UP000252458">
    <property type="component" value="Unassembled WGS sequence"/>
</dbReference>
<evidence type="ECO:0000313" key="8">
    <source>
        <dbReference type="Proteomes" id="UP000252458"/>
    </source>
</evidence>
<dbReference type="SUPFAM" id="SSF103088">
    <property type="entry name" value="OmpA-like"/>
    <property type="match status" value="1"/>
</dbReference>
<comment type="caution">
    <text evidence="7">The sequence shown here is derived from an EMBL/GenBank/DDBJ whole genome shotgun (WGS) entry which is preliminary data.</text>
</comment>
<keyword evidence="2 4" id="KW-0472">Membrane</keyword>
<dbReference type="Gene3D" id="3.30.1330.60">
    <property type="entry name" value="OmpA-like domain"/>
    <property type="match status" value="1"/>
</dbReference>
<protein>
    <recommendedName>
        <fullName evidence="6">OmpA-like domain-containing protein</fullName>
    </recommendedName>
</protein>
<sequence length="577" mass="61559">MVQAGNGIITDAVLDGLSQTIGLSADILRRVTTYATPVLLAALVASVASVEDAERIFAIVRSEDADVHVATRLATCVTSTAGLKDVEWAADRLALQATARRLAEYGDHVGLVSGIPPQAAHVLVGLSCAVLYGSLKRCLLLEQCGLRDFLLVLRSQVPMLQKHMSDGISQLTASTSATEFPGVVSARLEAVTRRLAGQSWGSDPDSGTVVLKARGGRWFRPRRMWVAVCSATLMLAAGAAAWHFRYLDFPIRSAGVRHAVAGTVSTMPLSRALAQQRVGDRVVPPASPASAVPVVLADQRKGTSPEPSKSAKLEFKVDSSGSPVVEAVLNNDAERQALSGALENRFGSRRYTLNLVVDRTVAPAAWLGRLDTWLQLMRSPRVEGIVQNTRVQLWAPVAQVATESMASLATALGSEYLIEIFDPVHLMARSNEALAQALNRLEPFGKSCDSLAVSKALNTQLIDFARSSGHVPSAAKANLEQSAHLLAACQAMQHPISLEVTAHSDNSGDDQANLALSEKRARAVRAYLIAAGVSSQTLVAKGYGNSKPVESDLTVMGRFANRRIEFVPADERSGALR</sequence>
<evidence type="ECO:0000259" key="6">
    <source>
        <dbReference type="PROSITE" id="PS51123"/>
    </source>
</evidence>
<dbReference type="Pfam" id="PF00691">
    <property type="entry name" value="OmpA"/>
    <property type="match status" value="1"/>
</dbReference>
<dbReference type="AlphaFoldDB" id="A0A365QHP8"/>
<evidence type="ECO:0000256" key="5">
    <source>
        <dbReference type="SAM" id="Phobius"/>
    </source>
</evidence>
<evidence type="ECO:0000256" key="1">
    <source>
        <dbReference type="ARBA" id="ARBA00004442"/>
    </source>
</evidence>
<dbReference type="CDD" id="cd07185">
    <property type="entry name" value="OmpA_C-like"/>
    <property type="match status" value="1"/>
</dbReference>
<evidence type="ECO:0000256" key="3">
    <source>
        <dbReference type="ARBA" id="ARBA00023237"/>
    </source>
</evidence>
<gene>
    <name evidence="7" type="ORF">DPV79_38595</name>
</gene>
<keyword evidence="8" id="KW-1185">Reference proteome</keyword>
<dbReference type="EMBL" id="QMFZ01000061">
    <property type="protein sequence ID" value="RBB32364.1"/>
    <property type="molecule type" value="Genomic_DNA"/>
</dbReference>
<name>A0A365QHP8_9BURK</name>
<feature type="domain" description="OmpA-like" evidence="6">
    <location>
        <begin position="451"/>
        <end position="572"/>
    </location>
</feature>
<keyword evidence="5" id="KW-1133">Transmembrane helix</keyword>
<dbReference type="PROSITE" id="PS51123">
    <property type="entry name" value="OMPA_2"/>
    <property type="match status" value="1"/>
</dbReference>
<comment type="subcellular location">
    <subcellularLocation>
        <location evidence="1">Cell outer membrane</location>
    </subcellularLocation>
</comment>
<dbReference type="InterPro" id="IPR036737">
    <property type="entry name" value="OmpA-like_sf"/>
</dbReference>
<proteinExistence type="predicted"/>
<keyword evidence="5" id="KW-0812">Transmembrane</keyword>
<dbReference type="PANTHER" id="PTHR30329">
    <property type="entry name" value="STATOR ELEMENT OF FLAGELLAR MOTOR COMPLEX"/>
    <property type="match status" value="1"/>
</dbReference>
<dbReference type="InterPro" id="IPR050330">
    <property type="entry name" value="Bact_OuterMem_StrucFunc"/>
</dbReference>
<dbReference type="GO" id="GO:0009279">
    <property type="term" value="C:cell outer membrane"/>
    <property type="evidence" value="ECO:0007669"/>
    <property type="project" value="UniProtKB-SubCell"/>
</dbReference>
<dbReference type="PRINTS" id="PR01021">
    <property type="entry name" value="OMPADOMAIN"/>
</dbReference>
<evidence type="ECO:0000313" key="7">
    <source>
        <dbReference type="EMBL" id="RBB32364.1"/>
    </source>
</evidence>
<dbReference type="InterPro" id="IPR006664">
    <property type="entry name" value="OMP_bac"/>
</dbReference>
<organism evidence="7 8">
    <name type="scientific">Burkholderia reimsis</name>
    <dbReference type="NCBI Taxonomy" id="2234132"/>
    <lineage>
        <taxon>Bacteria</taxon>
        <taxon>Pseudomonadati</taxon>
        <taxon>Pseudomonadota</taxon>
        <taxon>Betaproteobacteria</taxon>
        <taxon>Burkholderiales</taxon>
        <taxon>Burkholderiaceae</taxon>
        <taxon>Burkholderia</taxon>
    </lineage>
</organism>
<accession>A0A365QHP8</accession>
<dbReference type="InterPro" id="IPR006665">
    <property type="entry name" value="OmpA-like"/>
</dbReference>
<feature type="transmembrane region" description="Helical" evidence="5">
    <location>
        <begin position="224"/>
        <end position="244"/>
    </location>
</feature>
<keyword evidence="3" id="KW-0998">Cell outer membrane</keyword>
<evidence type="ECO:0000256" key="4">
    <source>
        <dbReference type="PROSITE-ProRule" id="PRU00473"/>
    </source>
</evidence>
<reference evidence="7 8" key="1">
    <citation type="submission" date="2018-06" db="EMBL/GenBank/DDBJ databases">
        <title>Draft genome sequence of Burkholderia reimsis strain BE51 isolated from a French agricultural soil.</title>
        <authorList>
            <person name="Esmaeel Q."/>
        </authorList>
    </citation>
    <scope>NUCLEOTIDE SEQUENCE [LARGE SCALE GENOMIC DNA]</scope>
    <source>
        <strain evidence="7 8">BE51</strain>
    </source>
</reference>